<evidence type="ECO:0000313" key="8">
    <source>
        <dbReference type="EMBL" id="KAF7152094.1"/>
    </source>
</evidence>
<dbReference type="PANTHER" id="PTHR11926">
    <property type="entry name" value="GLUCOSYL/GLUCURONOSYL TRANSFERASES"/>
    <property type="match status" value="1"/>
</dbReference>
<dbReference type="PANTHER" id="PTHR11926:SF870">
    <property type="entry name" value="UDP-GLYCOSYLTRANSFERASE 75B1"/>
    <property type="match status" value="1"/>
</dbReference>
<dbReference type="FunFam" id="3.40.50.2000:FF:000019">
    <property type="entry name" value="Glycosyltransferase"/>
    <property type="match status" value="1"/>
</dbReference>
<dbReference type="EC" id="2.4.1.-" evidence="6"/>
<evidence type="ECO:0000313" key="7">
    <source>
        <dbReference type="EMBL" id="KAF7112595.1"/>
    </source>
</evidence>
<dbReference type="InterPro" id="IPR035595">
    <property type="entry name" value="UDP_glycos_trans_CS"/>
</dbReference>
<evidence type="ECO:0000256" key="5">
    <source>
        <dbReference type="RuleBase" id="RU003718"/>
    </source>
</evidence>
<keyword evidence="9" id="KW-1185">Reference proteome</keyword>
<organism evidence="7 9">
    <name type="scientific">Rhododendron simsii</name>
    <name type="common">Sims's rhododendron</name>
    <dbReference type="NCBI Taxonomy" id="118357"/>
    <lineage>
        <taxon>Eukaryota</taxon>
        <taxon>Viridiplantae</taxon>
        <taxon>Streptophyta</taxon>
        <taxon>Embryophyta</taxon>
        <taxon>Tracheophyta</taxon>
        <taxon>Spermatophyta</taxon>
        <taxon>Magnoliopsida</taxon>
        <taxon>eudicotyledons</taxon>
        <taxon>Gunneridae</taxon>
        <taxon>Pentapetalae</taxon>
        <taxon>asterids</taxon>
        <taxon>Ericales</taxon>
        <taxon>Ericaceae</taxon>
        <taxon>Ericoideae</taxon>
        <taxon>Rhodoreae</taxon>
        <taxon>Rhododendron</taxon>
    </lineage>
</organism>
<evidence type="ECO:0000256" key="4">
    <source>
        <dbReference type="ARBA" id="ARBA00023241"/>
    </source>
</evidence>
<dbReference type="Gene3D" id="3.40.50.2000">
    <property type="entry name" value="Glycogen Phosphorylase B"/>
    <property type="match status" value="2"/>
</dbReference>
<dbReference type="Proteomes" id="UP000626092">
    <property type="component" value="Unassembled WGS sequence"/>
</dbReference>
<dbReference type="CDD" id="cd03784">
    <property type="entry name" value="GT1_Gtf-like"/>
    <property type="match status" value="1"/>
</dbReference>
<dbReference type="Pfam" id="PF00201">
    <property type="entry name" value="UDPGT"/>
    <property type="match status" value="1"/>
</dbReference>
<protein>
    <recommendedName>
        <fullName evidence="6">Glycosyltransferase</fullName>
        <ecNumber evidence="6">2.4.1.-</ecNumber>
    </recommendedName>
</protein>
<comment type="caution">
    <text evidence="7">The sequence shown here is derived from an EMBL/GenBank/DDBJ whole genome shotgun (WGS) entry which is preliminary data.</text>
</comment>
<sequence length="457" mass="50667">MDHIHILLVTFPGQGLINPSLQFAKRLVRMGIKVTFVTSFSALNSMTKTIPTPEGLTIAGFSDGYNVEPVGHERGHFMAELRRLGSKAITELIIDSADKGQPFSRVVYTTLVPWVGEVARKLHFPSTFLWVQPAMILDIYYFYFNGYGDAIRNNRKDLSWSIELPGLPRLSIIDLPSFVIPSDAANISLLLQKQHIEILAEEKNPTVLINSFDALEPEALRAVEKFNMVAIGPLVPSAFLDEKEPSDTSFGGDIFENSSGCIEWLNSKEGGSVVYVAFGSICLLSQQQMEEIAHGLQESHRPFLWVIRATTSGEKEVDKLSCKEELEQLGMIVPWCSQVEVLSHPSLGCFVSHCGWNSSLESLVSGVPVVAFPLWSDQGTNAKLIKDVWQTGVRVTANKEGLVEGEEIKRCIEIVMGGGDRAEEMRRNARKWRDLARVAAKEGGSSDTNLKNFLNEV</sequence>
<evidence type="ECO:0000256" key="3">
    <source>
        <dbReference type="ARBA" id="ARBA00022679"/>
    </source>
</evidence>
<keyword evidence="3 5" id="KW-0808">Transferase</keyword>
<dbReference type="EMBL" id="WJXA01000001">
    <property type="protein sequence ID" value="KAF7152094.1"/>
    <property type="molecule type" value="Genomic_DNA"/>
</dbReference>
<evidence type="ECO:0000256" key="1">
    <source>
        <dbReference type="ARBA" id="ARBA00009995"/>
    </source>
</evidence>
<dbReference type="SUPFAM" id="SSF53756">
    <property type="entry name" value="UDP-Glycosyltransferase/glycogen phosphorylase"/>
    <property type="match status" value="1"/>
</dbReference>
<evidence type="ECO:0000256" key="6">
    <source>
        <dbReference type="RuleBase" id="RU362057"/>
    </source>
</evidence>
<dbReference type="GO" id="GO:0080044">
    <property type="term" value="F:quercetin 7-O-glucosyltransferase activity"/>
    <property type="evidence" value="ECO:0007669"/>
    <property type="project" value="TreeGrafter"/>
</dbReference>
<reference evidence="7" key="1">
    <citation type="submission" date="2019-11" db="EMBL/GenBank/DDBJ databases">
        <authorList>
            <person name="Liu Y."/>
            <person name="Hou J."/>
            <person name="Li T.-Q."/>
            <person name="Guan C.-H."/>
            <person name="Wu X."/>
            <person name="Wu H.-Z."/>
            <person name="Ling F."/>
            <person name="Zhang R."/>
            <person name="Shi X.-G."/>
            <person name="Ren J.-P."/>
            <person name="Chen E.-F."/>
            <person name="Sun J.-M."/>
        </authorList>
    </citation>
    <scope>NUCLEOTIDE SEQUENCE</scope>
    <source>
        <strain evidence="7">Adult_tree_wgs_1</strain>
        <tissue evidence="7">Leaves</tissue>
    </source>
</reference>
<dbReference type="EMBL" id="WJXA01000463">
    <property type="protein sequence ID" value="KAF7112595.1"/>
    <property type="molecule type" value="Genomic_DNA"/>
</dbReference>
<dbReference type="AlphaFoldDB" id="A0A834L417"/>
<evidence type="ECO:0000313" key="9">
    <source>
        <dbReference type="Proteomes" id="UP000626092"/>
    </source>
</evidence>
<dbReference type="OrthoDB" id="5835829at2759"/>
<evidence type="ECO:0000256" key="2">
    <source>
        <dbReference type="ARBA" id="ARBA00022676"/>
    </source>
</evidence>
<accession>A0A834L417</accession>
<dbReference type="PROSITE" id="PS00375">
    <property type="entry name" value="UDPGT"/>
    <property type="match status" value="1"/>
</dbReference>
<comment type="similarity">
    <text evidence="1 5">Belongs to the UDP-glycosyltransferase family.</text>
</comment>
<name>A0A834L417_RHOSS</name>
<keyword evidence="4" id="KW-0284">Flavonoid biosynthesis</keyword>
<dbReference type="GO" id="GO:0009813">
    <property type="term" value="P:flavonoid biosynthetic process"/>
    <property type="evidence" value="ECO:0007669"/>
    <property type="project" value="UniProtKB-KW"/>
</dbReference>
<proteinExistence type="inferred from homology"/>
<gene>
    <name evidence="8" type="ORF">RHSIM_Rhsim01G0136400</name>
    <name evidence="7" type="ORF">RHSIM_RhsimUnG0213600</name>
</gene>
<keyword evidence="2 5" id="KW-0328">Glycosyltransferase</keyword>
<dbReference type="GO" id="GO:0080043">
    <property type="term" value="F:quercetin 3-O-glucosyltransferase activity"/>
    <property type="evidence" value="ECO:0007669"/>
    <property type="project" value="TreeGrafter"/>
</dbReference>
<dbReference type="InterPro" id="IPR002213">
    <property type="entry name" value="UDP_glucos_trans"/>
</dbReference>